<dbReference type="EMBL" id="AAFI02000147">
    <property type="protein sequence ID" value="EAL62638.1"/>
    <property type="molecule type" value="Genomic_DNA"/>
</dbReference>
<dbReference type="Pfam" id="PF00643">
    <property type="entry name" value="zf-B_box"/>
    <property type="match status" value="1"/>
</dbReference>
<dbReference type="VEuPathDB" id="AmoebaDB:DDB_G0289641"/>
<organism evidence="3 4">
    <name type="scientific">Dictyostelium discoideum</name>
    <name type="common">Social amoeba</name>
    <dbReference type="NCBI Taxonomy" id="44689"/>
    <lineage>
        <taxon>Eukaryota</taxon>
        <taxon>Amoebozoa</taxon>
        <taxon>Evosea</taxon>
        <taxon>Eumycetozoa</taxon>
        <taxon>Dictyostelia</taxon>
        <taxon>Dictyosteliales</taxon>
        <taxon>Dictyosteliaceae</taxon>
        <taxon>Dictyostelium</taxon>
    </lineage>
</organism>
<comment type="caution">
    <text evidence="3">The sequence shown here is derived from an EMBL/GenBank/DDBJ whole genome shotgun (WGS) entry which is preliminary data.</text>
</comment>
<dbReference type="HOGENOM" id="CLU_018467_1_0_1"/>
<evidence type="ECO:0000313" key="3">
    <source>
        <dbReference type="EMBL" id="EAL62638.1"/>
    </source>
</evidence>
<keyword evidence="4" id="KW-1185">Reference proteome</keyword>
<dbReference type="dictyBase" id="DDB_G0289641"/>
<dbReference type="Proteomes" id="UP000002195">
    <property type="component" value="Unassembled WGS sequence"/>
</dbReference>
<name>Q54H89_DICDI</name>
<dbReference type="RefSeq" id="XP_636135.1">
    <property type="nucleotide sequence ID" value="XM_631043.1"/>
</dbReference>
<sequence>MISNNNAINKIDNNKKCTLHPNKDIIFFCLDCKLMPCCTICISSKGEHHAHRIDPLESSSNILSLMNSFKDDVHQKVIERIETNEIILKQSSDKYNEIQSQFDNNNNSLKKEIKKIHDIISIIELDIKKQLETAFGNNTLINSMINSSINNDNQILSTIINNENENENENENIKTIEKLNEILKLNDQQINDNGDDDDFFIDRDIIKIIKQYQQSLIVLNKNNNIDNSNKLNGYDNQIIHFHKIIEDIKNNLKSIYSFNDSRFKIEIDENNNKFFNWNNLKFYTYIEGDFINFKTNEGIAFKDNCNILSKLKNQLPSNVMLLDGFNQKLKPGIIPNGIKWLYLGDIKQELMPGSIPNTVTLVNLLDGFNQKLTPDILPDSVKYLYLHDLKQELIMGSIPETVTHLYLKDGFNQKLKPGILPGGIKWLHIGDLKQELIIGSIPNTVKNITLLDGFNQKLTPGILPDGIDSLYLDDIKEELMIGSIPNSVKRVKVSKSFNLQIEPYVSKNVIIVK</sequence>
<dbReference type="PANTHER" id="PTHR32031">
    <property type="entry name" value="FNIP REPEAT-CONTAINING PROTEIN-RELATED-RELATED"/>
    <property type="match status" value="1"/>
</dbReference>
<evidence type="ECO:0000259" key="2">
    <source>
        <dbReference type="Pfam" id="PF00643"/>
    </source>
</evidence>
<dbReference type="GeneID" id="8627238"/>
<accession>Q54H89</accession>
<feature type="coiled-coil region" evidence="1">
    <location>
        <begin position="159"/>
        <end position="186"/>
    </location>
</feature>
<dbReference type="OMA" id="CCTICIS"/>
<dbReference type="InParanoid" id="Q54H89"/>
<dbReference type="Pfam" id="PF05725">
    <property type="entry name" value="FNIP"/>
    <property type="match status" value="4"/>
</dbReference>
<dbReference type="SUPFAM" id="SSF57845">
    <property type="entry name" value="B-box zinc-binding domain"/>
    <property type="match status" value="1"/>
</dbReference>
<dbReference type="PANTHER" id="PTHR32031:SF47">
    <property type="entry name" value="B BOX-TYPE DOMAIN-CONTAINING PROTEIN-RELATED"/>
    <property type="match status" value="1"/>
</dbReference>
<dbReference type="PhylomeDB" id="Q54H89"/>
<dbReference type="InterPro" id="IPR008615">
    <property type="entry name" value="FNIP"/>
</dbReference>
<evidence type="ECO:0000313" key="4">
    <source>
        <dbReference type="Proteomes" id="UP000002195"/>
    </source>
</evidence>
<dbReference type="CDD" id="cd19756">
    <property type="entry name" value="Bbox2"/>
    <property type="match status" value="1"/>
</dbReference>
<dbReference type="AlphaFoldDB" id="Q54H89"/>
<dbReference type="InterPro" id="IPR052697">
    <property type="entry name" value="FNIP_repeat"/>
</dbReference>
<dbReference type="KEGG" id="ddi:DDB_G0289641"/>
<feature type="domain" description="B box-type" evidence="2">
    <location>
        <begin position="13"/>
        <end position="56"/>
    </location>
</feature>
<keyword evidence="1" id="KW-0175">Coiled coil</keyword>
<evidence type="ECO:0000256" key="1">
    <source>
        <dbReference type="SAM" id="Coils"/>
    </source>
</evidence>
<dbReference type="GO" id="GO:0008270">
    <property type="term" value="F:zinc ion binding"/>
    <property type="evidence" value="ECO:0007669"/>
    <property type="project" value="InterPro"/>
</dbReference>
<dbReference type="PaxDb" id="44689-DDB0219472"/>
<reference evidence="3 4" key="1">
    <citation type="journal article" date="2005" name="Nature">
        <title>The genome of the social amoeba Dictyostelium discoideum.</title>
        <authorList>
            <consortium name="The Dictyostelium discoideum Sequencing Consortium"/>
            <person name="Eichinger L."/>
            <person name="Pachebat J.A."/>
            <person name="Glockner G."/>
            <person name="Rajandream M.A."/>
            <person name="Sucgang R."/>
            <person name="Berriman M."/>
            <person name="Song J."/>
            <person name="Olsen R."/>
            <person name="Szafranski K."/>
            <person name="Xu Q."/>
            <person name="Tunggal B."/>
            <person name="Kummerfeld S."/>
            <person name="Madera M."/>
            <person name="Konfortov B.A."/>
            <person name="Rivero F."/>
            <person name="Bankier A.T."/>
            <person name="Lehmann R."/>
            <person name="Hamlin N."/>
            <person name="Davies R."/>
            <person name="Gaudet P."/>
            <person name="Fey P."/>
            <person name="Pilcher K."/>
            <person name="Chen G."/>
            <person name="Saunders D."/>
            <person name="Sodergren E."/>
            <person name="Davis P."/>
            <person name="Kerhornou A."/>
            <person name="Nie X."/>
            <person name="Hall N."/>
            <person name="Anjard C."/>
            <person name="Hemphill L."/>
            <person name="Bason N."/>
            <person name="Farbrother P."/>
            <person name="Desany B."/>
            <person name="Just E."/>
            <person name="Morio T."/>
            <person name="Rost R."/>
            <person name="Churcher C."/>
            <person name="Cooper J."/>
            <person name="Haydock S."/>
            <person name="van Driessche N."/>
            <person name="Cronin A."/>
            <person name="Goodhead I."/>
            <person name="Muzny D."/>
            <person name="Mourier T."/>
            <person name="Pain A."/>
            <person name="Lu M."/>
            <person name="Harper D."/>
            <person name="Lindsay R."/>
            <person name="Hauser H."/>
            <person name="James K."/>
            <person name="Quiles M."/>
            <person name="Madan Babu M."/>
            <person name="Saito T."/>
            <person name="Buchrieser C."/>
            <person name="Wardroper A."/>
            <person name="Felder M."/>
            <person name="Thangavelu M."/>
            <person name="Johnson D."/>
            <person name="Knights A."/>
            <person name="Loulseged H."/>
            <person name="Mungall K."/>
            <person name="Oliver K."/>
            <person name="Price C."/>
            <person name="Quail M.A."/>
            <person name="Urushihara H."/>
            <person name="Hernandez J."/>
            <person name="Rabbinowitsch E."/>
            <person name="Steffen D."/>
            <person name="Sanders M."/>
            <person name="Ma J."/>
            <person name="Kohara Y."/>
            <person name="Sharp S."/>
            <person name="Simmonds M."/>
            <person name="Spiegler S."/>
            <person name="Tivey A."/>
            <person name="Sugano S."/>
            <person name="White B."/>
            <person name="Walker D."/>
            <person name="Woodward J."/>
            <person name="Winckler T."/>
            <person name="Tanaka Y."/>
            <person name="Shaulsky G."/>
            <person name="Schleicher M."/>
            <person name="Weinstock G."/>
            <person name="Rosenthal A."/>
            <person name="Cox E.C."/>
            <person name="Chisholm R.L."/>
            <person name="Gibbs R."/>
            <person name="Loomis W.F."/>
            <person name="Platzer M."/>
            <person name="Kay R.R."/>
            <person name="Williams J."/>
            <person name="Dear P.H."/>
            <person name="Noegel A.A."/>
            <person name="Barrell B."/>
            <person name="Kuspa A."/>
        </authorList>
    </citation>
    <scope>NUCLEOTIDE SEQUENCE [LARGE SCALE GENOMIC DNA]</scope>
    <source>
        <strain evidence="3 4">AX4</strain>
    </source>
</reference>
<dbReference type="InterPro" id="IPR000315">
    <property type="entry name" value="Znf_B-box"/>
</dbReference>
<dbReference type="SMR" id="Q54H89"/>
<dbReference type="Gene3D" id="3.30.160.60">
    <property type="entry name" value="Classic Zinc Finger"/>
    <property type="match status" value="1"/>
</dbReference>
<protein>
    <recommendedName>
        <fullName evidence="2">B box-type domain-containing protein</fullName>
    </recommendedName>
</protein>
<dbReference type="eggNOG" id="ENOG502SBJG">
    <property type="taxonomic scope" value="Eukaryota"/>
</dbReference>
<proteinExistence type="predicted"/>
<gene>
    <name evidence="3" type="ORF">DDB_G0289641</name>
</gene>